<sequence>MTARMGEAFEIDRALSDIEALLAGPVPAAGPTDSEGDPATGEWTATSGEGFRILPLWESDSLVGVYAPEWNDAEEAARGHLDDLVAELDRRWGAHRKVGMRVPIFRKIADEPMPPLFQALCDQDCRGDLSVWGPVAAGSGAAVVWVAASVNQCDGDAPMIIVALVSDRPIVQLED</sequence>
<reference evidence="1 2" key="1">
    <citation type="submission" date="2024-06" db="EMBL/GenBank/DDBJ databases">
        <title>The Natural Products Discovery Center: Release of the First 8490 Sequenced Strains for Exploring Actinobacteria Biosynthetic Diversity.</title>
        <authorList>
            <person name="Kalkreuter E."/>
            <person name="Kautsar S.A."/>
            <person name="Yang D."/>
            <person name="Bader C.D."/>
            <person name="Teijaro C.N."/>
            <person name="Fluegel L."/>
            <person name="Davis C.M."/>
            <person name="Simpson J.R."/>
            <person name="Lauterbach L."/>
            <person name="Steele A.D."/>
            <person name="Gui C."/>
            <person name="Meng S."/>
            <person name="Li G."/>
            <person name="Viehrig K."/>
            <person name="Ye F."/>
            <person name="Su P."/>
            <person name="Kiefer A.F."/>
            <person name="Nichols A."/>
            <person name="Cepeda A.J."/>
            <person name="Yan W."/>
            <person name="Fan B."/>
            <person name="Jiang Y."/>
            <person name="Adhikari A."/>
            <person name="Zheng C.-J."/>
            <person name="Schuster L."/>
            <person name="Cowan T.M."/>
            <person name="Smanski M.J."/>
            <person name="Chevrette M.G."/>
            <person name="De Carvalho L.P.S."/>
            <person name="Shen B."/>
        </authorList>
    </citation>
    <scope>NUCLEOTIDE SEQUENCE [LARGE SCALE GENOMIC DNA]</scope>
    <source>
        <strain evidence="1 2">NPDC005137</strain>
    </source>
</reference>
<evidence type="ECO:0000313" key="2">
    <source>
        <dbReference type="Proteomes" id="UP001550044"/>
    </source>
</evidence>
<evidence type="ECO:0000313" key="1">
    <source>
        <dbReference type="EMBL" id="MET8432279.1"/>
    </source>
</evidence>
<protein>
    <submittedName>
        <fullName evidence="1">Uncharacterized protein</fullName>
    </submittedName>
</protein>
<name>A0ABV2U356_9ACTN</name>
<dbReference type="Proteomes" id="UP001550044">
    <property type="component" value="Unassembled WGS sequence"/>
</dbReference>
<gene>
    <name evidence="1" type="ORF">ABZV61_05640</name>
</gene>
<keyword evidence="2" id="KW-1185">Reference proteome</keyword>
<dbReference type="RefSeq" id="WP_356496634.1">
    <property type="nucleotide sequence ID" value="NZ_JBEXEF010000139.1"/>
</dbReference>
<organism evidence="1 2">
    <name type="scientific">Streptomyces sp. 900116325</name>
    <dbReference type="NCBI Taxonomy" id="3154295"/>
    <lineage>
        <taxon>Bacteria</taxon>
        <taxon>Bacillati</taxon>
        <taxon>Actinomycetota</taxon>
        <taxon>Actinomycetes</taxon>
        <taxon>Kitasatosporales</taxon>
        <taxon>Streptomycetaceae</taxon>
        <taxon>Streptomyces</taxon>
    </lineage>
</organism>
<comment type="caution">
    <text evidence="1">The sequence shown here is derived from an EMBL/GenBank/DDBJ whole genome shotgun (WGS) entry which is preliminary data.</text>
</comment>
<dbReference type="EMBL" id="JBEXIP010000003">
    <property type="protein sequence ID" value="MET8432279.1"/>
    <property type="molecule type" value="Genomic_DNA"/>
</dbReference>
<proteinExistence type="predicted"/>
<accession>A0ABV2U356</accession>